<gene>
    <name evidence="1" type="ORF">BN580_00997</name>
</gene>
<name>R6UNA0_9BACT</name>
<protein>
    <submittedName>
        <fullName evidence="1">Uncharacterized protein</fullName>
    </submittedName>
</protein>
<dbReference type="EMBL" id="CBFW010000102">
    <property type="protein sequence ID" value="CDC72277.1"/>
    <property type="molecule type" value="Genomic_DNA"/>
</dbReference>
<dbReference type="Proteomes" id="UP000017938">
    <property type="component" value="Unassembled WGS sequence"/>
</dbReference>
<comment type="caution">
    <text evidence="1">The sequence shown here is derived from an EMBL/GenBank/DDBJ whole genome shotgun (WGS) entry which is preliminary data.</text>
</comment>
<sequence>MLFPLGILVIVLNDRLNIRVKSSDDCISAGQKSLFCYPCRISEFVAQQSDSFLLSGIGIPRMNRSRGVLVVIFGNLQNQLLFVCRKELLLCYLSLIVHILQDKIAFFRIVLRIDYRVIVIRILRYAGKRRRFDKGKILDFLAKIGICGSSDPVTALRQVYTVQVHLKYLCFVVLFFKIKCLQDLLRLALNGHVIVFGDILYNLLGYR</sequence>
<dbReference type="AlphaFoldDB" id="R6UNA0"/>
<accession>R6UNA0</accession>
<evidence type="ECO:0000313" key="2">
    <source>
        <dbReference type="Proteomes" id="UP000017938"/>
    </source>
</evidence>
<proteinExistence type="predicted"/>
<evidence type="ECO:0000313" key="1">
    <source>
        <dbReference type="EMBL" id="CDC72277.1"/>
    </source>
</evidence>
<reference evidence="1" key="1">
    <citation type="submission" date="2012-11" db="EMBL/GenBank/DDBJ databases">
        <title>Dependencies among metagenomic species, viruses, plasmids and units of genetic variation.</title>
        <authorList>
            <person name="Nielsen H.B."/>
            <person name="Almeida M."/>
            <person name="Juncker A.S."/>
            <person name="Rasmussen S."/>
            <person name="Li J."/>
            <person name="Sunagawa S."/>
            <person name="Plichta D."/>
            <person name="Gautier L."/>
            <person name="Le Chatelier E."/>
            <person name="Peletier E."/>
            <person name="Bonde I."/>
            <person name="Nielsen T."/>
            <person name="Manichanh C."/>
            <person name="Arumugam M."/>
            <person name="Batto J."/>
            <person name="Santos M.B.Q.D."/>
            <person name="Blom N."/>
            <person name="Borruel N."/>
            <person name="Burgdorf K.S."/>
            <person name="Boumezbeur F."/>
            <person name="Casellas F."/>
            <person name="Dore J."/>
            <person name="Guarner F."/>
            <person name="Hansen T."/>
            <person name="Hildebrand F."/>
            <person name="Kaas R.S."/>
            <person name="Kennedy S."/>
            <person name="Kristiansen K."/>
            <person name="Kultima J.R."/>
            <person name="Leonard P."/>
            <person name="Levenez F."/>
            <person name="Lund O."/>
            <person name="Moumen B."/>
            <person name="Le Paslier D."/>
            <person name="Pons N."/>
            <person name="Pedersen O."/>
            <person name="Prifti E."/>
            <person name="Qin J."/>
            <person name="Raes J."/>
            <person name="Tap J."/>
            <person name="Tims S."/>
            <person name="Ussery D.W."/>
            <person name="Yamada T."/>
            <person name="MetaHit consortium"/>
            <person name="Renault P."/>
            <person name="Sicheritz-Ponten T."/>
            <person name="Bork P."/>
            <person name="Wang J."/>
            <person name="Brunak S."/>
            <person name="Ehrlich S.D."/>
        </authorList>
    </citation>
    <scope>NUCLEOTIDE SEQUENCE [LARGE SCALE GENOMIC DNA]</scope>
</reference>
<organism evidence="1 2">
    <name type="scientific">Candidatus Colimorpha enterica</name>
    <dbReference type="NCBI Taxonomy" id="3083063"/>
    <lineage>
        <taxon>Bacteria</taxon>
        <taxon>Pseudomonadati</taxon>
        <taxon>Bacteroidota</taxon>
        <taxon>Bacteroidia</taxon>
        <taxon>Bacteroidales</taxon>
        <taxon>Candidatus Colimorpha</taxon>
    </lineage>
</organism>